<name>A0A5N8H3F1_ECOLX</name>
<organism evidence="1 2">
    <name type="scientific">Escherichia coli</name>
    <dbReference type="NCBI Taxonomy" id="562"/>
    <lineage>
        <taxon>Bacteria</taxon>
        <taxon>Pseudomonadati</taxon>
        <taxon>Pseudomonadota</taxon>
        <taxon>Gammaproteobacteria</taxon>
        <taxon>Enterobacterales</taxon>
        <taxon>Enterobacteriaceae</taxon>
        <taxon>Escherichia</taxon>
    </lineage>
</organism>
<gene>
    <name evidence="1" type="ORF">FVB16_02205</name>
</gene>
<protein>
    <submittedName>
        <fullName evidence="1">Uncharacterized protein</fullName>
    </submittedName>
</protein>
<dbReference type="EMBL" id="VOTT01000011">
    <property type="protein sequence ID" value="MPU47690.1"/>
    <property type="molecule type" value="Genomic_DNA"/>
</dbReference>
<dbReference type="Pfam" id="PF13289">
    <property type="entry name" value="SIR2_2"/>
    <property type="match status" value="1"/>
</dbReference>
<sequence length="226" mass="25686">MKNKFVRLLPASEFKLDSKGAARKHKDDIIRFFNGLECSKSLDIITTNYDIVIDKVLKFSNPARTQLRGFPIHINNEVACPKKGGVGLYKLNGGFEVIAEGDGFKIDYDSLNDIKSCPNIILPSNDQNYSDKYFKNAFIKSSSQLRQADVLIFIGYSFPEEDYIIQFLLKSFLDADNKEKETIIVSRNENSALECHKRACKLFTELNDKSGLFYYKGSFLELCAES</sequence>
<dbReference type="Proteomes" id="UP000392867">
    <property type="component" value="Unassembled WGS sequence"/>
</dbReference>
<proteinExistence type="predicted"/>
<reference evidence="1 2" key="1">
    <citation type="submission" date="2019-08" db="EMBL/GenBank/DDBJ databases">
        <title>Identification of Water Treatment Resistant and Multidrug Resistant Urinary Pathogenic Escherichia coli in Wastewater.</title>
        <authorList>
            <person name="Neumann N."/>
        </authorList>
    </citation>
    <scope>NUCLEOTIDE SEQUENCE [LARGE SCALE GENOMIC DNA]</scope>
    <source>
        <strain evidence="1 2">WU2356</strain>
    </source>
</reference>
<evidence type="ECO:0000313" key="1">
    <source>
        <dbReference type="EMBL" id="MPU47690.1"/>
    </source>
</evidence>
<accession>A0A5N8H3F1</accession>
<dbReference type="AlphaFoldDB" id="A0A5N8H3F1"/>
<comment type="caution">
    <text evidence="1">The sequence shown here is derived from an EMBL/GenBank/DDBJ whole genome shotgun (WGS) entry which is preliminary data.</text>
</comment>
<evidence type="ECO:0000313" key="2">
    <source>
        <dbReference type="Proteomes" id="UP000392867"/>
    </source>
</evidence>